<dbReference type="InterPro" id="IPR011009">
    <property type="entry name" value="Kinase-like_dom_sf"/>
</dbReference>
<name>A0AAU9W5T5_9CNID</name>
<organism evidence="5 6">
    <name type="scientific">Pocillopora meandrina</name>
    <dbReference type="NCBI Taxonomy" id="46732"/>
    <lineage>
        <taxon>Eukaryota</taxon>
        <taxon>Metazoa</taxon>
        <taxon>Cnidaria</taxon>
        <taxon>Anthozoa</taxon>
        <taxon>Hexacorallia</taxon>
        <taxon>Scleractinia</taxon>
        <taxon>Astrocoeniina</taxon>
        <taxon>Pocilloporidae</taxon>
        <taxon>Pocillopora</taxon>
    </lineage>
</organism>
<dbReference type="SUPFAM" id="SSF56112">
    <property type="entry name" value="Protein kinase-like (PK-like)"/>
    <property type="match status" value="1"/>
</dbReference>
<feature type="domain" description="Protein kinase" evidence="3">
    <location>
        <begin position="122"/>
        <end position="399"/>
    </location>
</feature>
<dbReference type="PROSITE" id="PS50104">
    <property type="entry name" value="TIR"/>
    <property type="match status" value="1"/>
</dbReference>
<dbReference type="GO" id="GO:0007165">
    <property type="term" value="P:signal transduction"/>
    <property type="evidence" value="ECO:0007669"/>
    <property type="project" value="InterPro"/>
</dbReference>
<gene>
    <name evidence="5" type="ORF">PMEA_00033028</name>
</gene>
<dbReference type="InterPro" id="IPR027417">
    <property type="entry name" value="P-loop_NTPase"/>
</dbReference>
<comment type="similarity">
    <text evidence="1">Belongs to the protein kinase superfamily. TKL Ser/Thr protein kinase family. ROCO subfamily.</text>
</comment>
<dbReference type="PANTHER" id="PTHR47508:SF1">
    <property type="entry name" value="NON-SPECIFIC SERINE_THREONINE PROTEIN KINASE"/>
    <property type="match status" value="1"/>
</dbReference>
<proteinExistence type="inferred from homology"/>
<evidence type="ECO:0000256" key="2">
    <source>
        <dbReference type="SAM" id="MobiDB-lite"/>
    </source>
</evidence>
<dbReference type="PANTHER" id="PTHR47508">
    <property type="entry name" value="SAM DOMAIN-CONTAINING PROTEIN-RELATED"/>
    <property type="match status" value="1"/>
</dbReference>
<evidence type="ECO:0000256" key="1">
    <source>
        <dbReference type="ARBA" id="ARBA00008171"/>
    </source>
</evidence>
<dbReference type="Gene3D" id="1.10.10.10">
    <property type="entry name" value="Winged helix-like DNA-binding domain superfamily/Winged helix DNA-binding domain"/>
    <property type="match status" value="1"/>
</dbReference>
<feature type="region of interest" description="Disordered" evidence="2">
    <location>
        <begin position="433"/>
        <end position="452"/>
    </location>
</feature>
<dbReference type="InterPro" id="IPR001245">
    <property type="entry name" value="Ser-Thr/Tyr_kinase_cat_dom"/>
</dbReference>
<evidence type="ECO:0000259" key="3">
    <source>
        <dbReference type="PROSITE" id="PS50011"/>
    </source>
</evidence>
<dbReference type="InterPro" id="IPR035897">
    <property type="entry name" value="Toll_tir_struct_dom_sf"/>
</dbReference>
<dbReference type="Pfam" id="PF13676">
    <property type="entry name" value="TIR_2"/>
    <property type="match status" value="1"/>
</dbReference>
<dbReference type="InterPro" id="IPR036388">
    <property type="entry name" value="WH-like_DNA-bd_sf"/>
</dbReference>
<feature type="domain" description="TIR" evidence="4">
    <location>
        <begin position="1208"/>
        <end position="1345"/>
    </location>
</feature>
<accession>A0AAU9W5T5</accession>
<dbReference type="Gene3D" id="3.40.50.300">
    <property type="entry name" value="P-loop containing nucleotide triphosphate hydrolases"/>
    <property type="match status" value="1"/>
</dbReference>
<evidence type="ECO:0000259" key="4">
    <source>
        <dbReference type="PROSITE" id="PS50104"/>
    </source>
</evidence>
<evidence type="ECO:0000313" key="6">
    <source>
        <dbReference type="Proteomes" id="UP001159428"/>
    </source>
</evidence>
<dbReference type="SMART" id="SM00255">
    <property type="entry name" value="TIR"/>
    <property type="match status" value="1"/>
</dbReference>
<dbReference type="Pfam" id="PF07714">
    <property type="entry name" value="PK_Tyr_Ser-Thr"/>
    <property type="match status" value="1"/>
</dbReference>
<dbReference type="Pfam" id="PF08477">
    <property type="entry name" value="Roc"/>
    <property type="match status" value="1"/>
</dbReference>
<comment type="caution">
    <text evidence="5">The sequence shown here is derived from an EMBL/GenBank/DDBJ whole genome shotgun (WGS) entry which is preliminary data.</text>
</comment>
<reference evidence="5 6" key="1">
    <citation type="submission" date="2022-05" db="EMBL/GenBank/DDBJ databases">
        <authorList>
            <consortium name="Genoscope - CEA"/>
            <person name="William W."/>
        </authorList>
    </citation>
    <scope>NUCLEOTIDE SEQUENCE [LARGE SCALE GENOMIC DNA]</scope>
</reference>
<dbReference type="Gene3D" id="3.40.50.10140">
    <property type="entry name" value="Toll/interleukin-1 receptor homology (TIR) domain"/>
    <property type="match status" value="1"/>
</dbReference>
<dbReference type="GO" id="GO:0004672">
    <property type="term" value="F:protein kinase activity"/>
    <property type="evidence" value="ECO:0007669"/>
    <property type="project" value="InterPro"/>
</dbReference>
<dbReference type="Gene3D" id="1.10.510.10">
    <property type="entry name" value="Transferase(Phosphotransferase) domain 1"/>
    <property type="match status" value="1"/>
</dbReference>
<dbReference type="GO" id="GO:0005524">
    <property type="term" value="F:ATP binding"/>
    <property type="evidence" value="ECO:0007669"/>
    <property type="project" value="InterPro"/>
</dbReference>
<dbReference type="SUPFAM" id="SSF52200">
    <property type="entry name" value="Toll/Interleukin receptor TIR domain"/>
    <property type="match status" value="1"/>
</dbReference>
<sequence>MMKKLKRLPKADKNAPRSLRVENLTELDKLYLLLAEHNLRDNFNVLCYDLKIRSIADLNGLDDEALKRFRLLPKFAKDQLKQLPQQVGTADFVNLALKHGKLPYKAQLESHGVPFISVDEIHVVKRITSGPVSGSVFEAIWTKPNGEKIRVCLRYDRAPSQRKHFLHEAELSASLNHENVLHLYGVILPGLYTNSIALVVDFAMYGNIMEAMPRQSVYSLLQKISQIAAAMEYLESIGLVHTRIVASSVFVVAPGKIKLGGLWGCFRRDKKDSSTKKGGSTVSWFALIAKDLFRNLAHHQDLLSSTREKLVNNVLIPDVLKDLFDQCNAKNPKSRPLMSDVAKTLSTFSLPKLLVKVDCNRQVSHQLSCKKGEVVLLISKAFQFPEQKVASSSSNEAWLCEKRNGSMGLLDPSNAEELLGHEDISWETLKQNVEQEATHTSSEAKPDKDSVVPPEIQARGIEAEHAFQRALKKGKVRVYRGRVMLIGQNRTGKTSLKKSLLGLKFDPGEQSTEGIEVDPSRFELDVDRVMNWQLVKNEKFTCEFADDIARLVVGELRSGDEEKKPEVNSSEVEPVQTDVTQGVSALQSNQVAVPATSFPAQDIPTDTSTDHSSAADTDLAELLQDAELFHIEVDGSRTVPENVQSLVAKYLDSQAGYDQQESDRETVVTIWDFAGQHLYYASHPVFLSPRAVYVLVYNLSKELSANMEPCVRQGVHDFIPHSSGEETNLDSILSWLVSIHNLSAEVRAKEKDQEEEQPYLRPPVIIVGTHADNPFEDPKRMETQIKKSLSGKTYEQHVRRPFHRVDNTRSGEDEGVQKVRQEIREVLRLEPYMGEDVPVRWFNFERVVEALVQQKIFYLKVSQLYFIVSKTCLIEDEAEMVAMLDFYHDLGIIIWHGDTVVLQTQWLIHLFRKLITIRPFDEQNPRHAAAWNELEETGLLSMRLVDHVFAEFLCDGQSQSDILSMMEMYGLIARFTPKSEAGEDSPAVKYFVPAQLCSCPETELDTTESEICPLYINFPDGFLPHGLFPQLVSRFISVCPELGCTDEPNLFQNLARFILGEDDLFLIGKQSFVKVILQTKNLNDEGGGQAGLVRERLDSILSSLSSDFACLRNMRYEFSVACPSCCNKACTRHKTKSCTESVCIHFLPISNDGKLICTKTFGARSRLEIPGLEKWCGCVKKSDEVSPPDAPRIKTFEDDIDSPSEIAVRPAVFISYQWGLQDTVKVLRNKLEEAGFDCWMDIGQMGGGDALYAEIDAGIRASKVVICCVTKRYCMSEMCQREVTLADTLRKPIIPVLFEFIDWPPPGQLALIFAKLLYIDMSQLPSDGFPEDKLQELFQKVKGHVER</sequence>
<dbReference type="EMBL" id="CALNXJ010000008">
    <property type="protein sequence ID" value="CAH3045979.1"/>
    <property type="molecule type" value="Genomic_DNA"/>
</dbReference>
<evidence type="ECO:0000313" key="5">
    <source>
        <dbReference type="EMBL" id="CAH3045979.1"/>
    </source>
</evidence>
<keyword evidence="6" id="KW-1185">Reference proteome</keyword>
<protein>
    <recommendedName>
        <fullName evidence="7">Non-specific serine/threonine protein kinase</fullName>
    </recommendedName>
</protein>
<dbReference type="InterPro" id="IPR000157">
    <property type="entry name" value="TIR_dom"/>
</dbReference>
<dbReference type="PROSITE" id="PS50011">
    <property type="entry name" value="PROTEIN_KINASE_DOM"/>
    <property type="match status" value="1"/>
</dbReference>
<dbReference type="SUPFAM" id="SSF52540">
    <property type="entry name" value="P-loop containing nucleoside triphosphate hydrolases"/>
    <property type="match status" value="1"/>
</dbReference>
<dbReference type="InterPro" id="IPR000719">
    <property type="entry name" value="Prot_kinase_dom"/>
</dbReference>
<dbReference type="Proteomes" id="UP001159428">
    <property type="component" value="Unassembled WGS sequence"/>
</dbReference>
<evidence type="ECO:0008006" key="7">
    <source>
        <dbReference type="Google" id="ProtNLM"/>
    </source>
</evidence>